<feature type="transmembrane region" description="Helical" evidence="1">
    <location>
        <begin position="248"/>
        <end position="267"/>
    </location>
</feature>
<feature type="transmembrane region" description="Helical" evidence="1">
    <location>
        <begin position="12"/>
        <end position="29"/>
    </location>
</feature>
<feature type="transmembrane region" description="Helical" evidence="1">
    <location>
        <begin position="288"/>
        <end position="307"/>
    </location>
</feature>
<feature type="domain" description="Acyltransferase 3" evidence="2">
    <location>
        <begin position="14"/>
        <end position="331"/>
    </location>
</feature>
<name>A0A0G1RUQ2_9BACT</name>
<keyword evidence="3" id="KW-0012">Acyltransferase</keyword>
<keyword evidence="1" id="KW-1133">Transmembrane helix</keyword>
<keyword evidence="1" id="KW-0472">Membrane</keyword>
<feature type="transmembrane region" description="Helical" evidence="1">
    <location>
        <begin position="174"/>
        <end position="192"/>
    </location>
</feature>
<feature type="transmembrane region" description="Helical" evidence="1">
    <location>
        <begin position="225"/>
        <end position="242"/>
    </location>
</feature>
<sequence>MLTLSPAASTFLYFLRFLAAQAVLFGHLIHSHQQYLYLAPPNLPYVENIAVVFFFLISGLLIPLSTFSKKQVGDYRFANFFAHRFFRIYSVFLPAIILVIILDGLSIVFHPEVYRYAQAFNLKTLITNLLMLQYFPSISLGSGRPFWALPLLWWAYLSFGWLTLAPKVIKKQPLIFFLVLTFFSIIPIYSLFAGRGKGLVAVWLLGVLIFFILSKNTFSKLKSIIAYPSGIIFWLLAMRRVWQTKVEYELTFFILLALGFYFIIAGLQSRVVKTSFSLNKLFRWLSGYSLTLYLTHYTVNAFILLFINSAKALNLVIFSFICSNLIAIILAHFFERRQWGISFYEK</sequence>
<evidence type="ECO:0000259" key="2">
    <source>
        <dbReference type="Pfam" id="PF01757"/>
    </source>
</evidence>
<evidence type="ECO:0000313" key="3">
    <source>
        <dbReference type="EMBL" id="KKU60882.1"/>
    </source>
</evidence>
<dbReference type="Proteomes" id="UP000033860">
    <property type="component" value="Unassembled WGS sequence"/>
</dbReference>
<feature type="transmembrane region" description="Helical" evidence="1">
    <location>
        <begin position="49"/>
        <end position="67"/>
    </location>
</feature>
<protein>
    <submittedName>
        <fullName evidence="3">Acyltransferase 3</fullName>
    </submittedName>
</protein>
<dbReference type="EMBL" id="LCNT01000006">
    <property type="protein sequence ID" value="KKU60882.1"/>
    <property type="molecule type" value="Genomic_DNA"/>
</dbReference>
<dbReference type="Pfam" id="PF01757">
    <property type="entry name" value="Acyl_transf_3"/>
    <property type="match status" value="1"/>
</dbReference>
<dbReference type="AlphaFoldDB" id="A0A0G1RUQ2"/>
<gene>
    <name evidence="3" type="ORF">UX85_C0006G0016</name>
</gene>
<keyword evidence="3" id="KW-0808">Transferase</keyword>
<reference evidence="3 4" key="1">
    <citation type="journal article" date="2015" name="Nature">
        <title>rRNA introns, odd ribosomes, and small enigmatic genomes across a large radiation of phyla.</title>
        <authorList>
            <person name="Brown C.T."/>
            <person name="Hug L.A."/>
            <person name="Thomas B.C."/>
            <person name="Sharon I."/>
            <person name="Castelle C.J."/>
            <person name="Singh A."/>
            <person name="Wilkins M.J."/>
            <person name="Williams K.H."/>
            <person name="Banfield J.F."/>
        </authorList>
    </citation>
    <scope>NUCLEOTIDE SEQUENCE [LARGE SCALE GENOMIC DNA]</scope>
</reference>
<dbReference type="GO" id="GO:0016747">
    <property type="term" value="F:acyltransferase activity, transferring groups other than amino-acyl groups"/>
    <property type="evidence" value="ECO:0007669"/>
    <property type="project" value="InterPro"/>
</dbReference>
<comment type="caution">
    <text evidence="3">The sequence shown here is derived from an EMBL/GenBank/DDBJ whole genome shotgun (WGS) entry which is preliminary data.</text>
</comment>
<evidence type="ECO:0000313" key="4">
    <source>
        <dbReference type="Proteomes" id="UP000033860"/>
    </source>
</evidence>
<keyword evidence="1" id="KW-0812">Transmembrane</keyword>
<feature type="transmembrane region" description="Helical" evidence="1">
    <location>
        <begin position="198"/>
        <end position="213"/>
    </location>
</feature>
<proteinExistence type="predicted"/>
<feature type="transmembrane region" description="Helical" evidence="1">
    <location>
        <begin position="313"/>
        <end position="334"/>
    </location>
</feature>
<feature type="transmembrane region" description="Helical" evidence="1">
    <location>
        <begin position="145"/>
        <end position="162"/>
    </location>
</feature>
<organism evidence="3 4">
    <name type="scientific">Candidatus Beckwithbacteria bacterium GW2011_GWB1_47_15</name>
    <dbReference type="NCBI Taxonomy" id="1618371"/>
    <lineage>
        <taxon>Bacteria</taxon>
        <taxon>Candidatus Beckwithiibacteriota</taxon>
    </lineage>
</organism>
<feature type="transmembrane region" description="Helical" evidence="1">
    <location>
        <begin position="88"/>
        <end position="109"/>
    </location>
</feature>
<evidence type="ECO:0000256" key="1">
    <source>
        <dbReference type="SAM" id="Phobius"/>
    </source>
</evidence>
<accession>A0A0G1RUQ2</accession>
<dbReference type="InterPro" id="IPR002656">
    <property type="entry name" value="Acyl_transf_3_dom"/>
</dbReference>